<dbReference type="Gene3D" id="3.40.50.2300">
    <property type="match status" value="1"/>
</dbReference>
<keyword evidence="3" id="KW-0904">Protein phosphatase</keyword>
<dbReference type="InterPro" id="IPR050438">
    <property type="entry name" value="LMW_PTPase"/>
</dbReference>
<feature type="domain" description="Phosphotyrosine protein phosphatase I" evidence="5">
    <location>
        <begin position="4"/>
        <end position="149"/>
    </location>
</feature>
<dbReference type="PANTHER" id="PTHR11717">
    <property type="entry name" value="LOW MOLECULAR WEIGHT PROTEIN TYROSINE PHOSPHATASE"/>
    <property type="match status" value="1"/>
</dbReference>
<comment type="similarity">
    <text evidence="1">Belongs to the low molecular weight phosphotyrosine protein phosphatase family.</text>
</comment>
<dbReference type="PANTHER" id="PTHR11717:SF7">
    <property type="entry name" value="LOW MOLECULAR WEIGHT PHOSPHOTYROSINE PROTEIN PHOSPHATASE"/>
    <property type="match status" value="1"/>
</dbReference>
<feature type="active site" description="Nucleophile" evidence="4">
    <location>
        <position position="10"/>
    </location>
</feature>
<dbReference type="AlphaFoldDB" id="A0A7F5R6S0"/>
<evidence type="ECO:0000256" key="1">
    <source>
        <dbReference type="ARBA" id="ARBA00011063"/>
    </source>
</evidence>
<dbReference type="Pfam" id="PF01451">
    <property type="entry name" value="LMWPc"/>
    <property type="match status" value="1"/>
</dbReference>
<dbReference type="InterPro" id="IPR017867">
    <property type="entry name" value="Tyr_phospatase_low_mol_wt"/>
</dbReference>
<dbReference type="KEGG" id="apln:112904829"/>
<dbReference type="GeneID" id="112904829"/>
<dbReference type="InterPro" id="IPR036196">
    <property type="entry name" value="Ptyr_pPase_sf"/>
</dbReference>
<reference evidence="7" key="1">
    <citation type="submission" date="2025-08" db="UniProtKB">
        <authorList>
            <consortium name="RefSeq"/>
        </authorList>
    </citation>
    <scope>IDENTIFICATION</scope>
    <source>
        <tissue evidence="7">Entire body</tissue>
    </source>
</reference>
<dbReference type="InterPro" id="IPR023485">
    <property type="entry name" value="Ptyr_pPase"/>
</dbReference>
<dbReference type="OrthoDB" id="3388at2759"/>
<feature type="active site" evidence="4">
    <location>
        <position position="16"/>
    </location>
</feature>
<evidence type="ECO:0000256" key="4">
    <source>
        <dbReference type="PIRSR" id="PIRSR617867-1"/>
    </source>
</evidence>
<dbReference type="SMART" id="SM00226">
    <property type="entry name" value="LMWPc"/>
    <property type="match status" value="1"/>
</dbReference>
<dbReference type="PRINTS" id="PR00719">
    <property type="entry name" value="LMWPTPASE"/>
</dbReference>
<evidence type="ECO:0000259" key="5">
    <source>
        <dbReference type="SMART" id="SM00226"/>
    </source>
</evidence>
<dbReference type="InParanoid" id="A0A7F5R6S0"/>
<evidence type="ECO:0000313" key="6">
    <source>
        <dbReference type="Proteomes" id="UP000192223"/>
    </source>
</evidence>
<proteinExistence type="inferred from homology"/>
<dbReference type="GO" id="GO:0004725">
    <property type="term" value="F:protein tyrosine phosphatase activity"/>
    <property type="evidence" value="ECO:0007669"/>
    <property type="project" value="InterPro"/>
</dbReference>
<sequence>MLIRKVLFICADNVSRSAMAEAIFRDQAKKAGVLDQWIVDSATLSHKVEGLPTNKLFHGILKQNNIKFNKASRSLLLGDYQNFDFFFGMNKENVTYLRSKAPNFNKALILDFQELDPDHKEIIVDPSDRRSLNKFRQQCQRCCKAFLNQFHHVNT</sequence>
<evidence type="ECO:0000256" key="3">
    <source>
        <dbReference type="ARBA" id="ARBA00022912"/>
    </source>
</evidence>
<organism evidence="6 7">
    <name type="scientific">Agrilus planipennis</name>
    <name type="common">Emerald ash borer</name>
    <name type="synonym">Agrilus marcopoli</name>
    <dbReference type="NCBI Taxonomy" id="224129"/>
    <lineage>
        <taxon>Eukaryota</taxon>
        <taxon>Metazoa</taxon>
        <taxon>Ecdysozoa</taxon>
        <taxon>Arthropoda</taxon>
        <taxon>Hexapoda</taxon>
        <taxon>Insecta</taxon>
        <taxon>Pterygota</taxon>
        <taxon>Neoptera</taxon>
        <taxon>Endopterygota</taxon>
        <taxon>Coleoptera</taxon>
        <taxon>Polyphaga</taxon>
        <taxon>Elateriformia</taxon>
        <taxon>Buprestoidea</taxon>
        <taxon>Buprestidae</taxon>
        <taxon>Agrilinae</taxon>
        <taxon>Agrilus</taxon>
    </lineage>
</organism>
<evidence type="ECO:0000313" key="7">
    <source>
        <dbReference type="RefSeq" id="XP_025831664.1"/>
    </source>
</evidence>
<feature type="active site" description="Proton donor" evidence="4">
    <location>
        <position position="125"/>
    </location>
</feature>
<keyword evidence="6" id="KW-1185">Reference proteome</keyword>
<name>A0A7F5R6S0_AGRPL</name>
<dbReference type="Proteomes" id="UP000192223">
    <property type="component" value="Unplaced"/>
</dbReference>
<evidence type="ECO:0000256" key="2">
    <source>
        <dbReference type="ARBA" id="ARBA00022801"/>
    </source>
</evidence>
<keyword evidence="2" id="KW-0378">Hydrolase</keyword>
<accession>A0A7F5R6S0</accession>
<dbReference type="SUPFAM" id="SSF52788">
    <property type="entry name" value="Phosphotyrosine protein phosphatases I"/>
    <property type="match status" value="1"/>
</dbReference>
<gene>
    <name evidence="7" type="primary">LOC112904829</name>
</gene>
<protein>
    <submittedName>
        <fullName evidence="7">Low molecular weight phosphotyrosine protein phosphatase-like</fullName>
    </submittedName>
</protein>
<dbReference type="RefSeq" id="XP_025831664.1">
    <property type="nucleotide sequence ID" value="XM_025975879.1"/>
</dbReference>